<dbReference type="PANTHER" id="PTHR24092">
    <property type="entry name" value="PROBABLE PHOSPHOLIPID-TRANSPORTING ATPASE"/>
    <property type="match status" value="1"/>
</dbReference>
<dbReference type="SUPFAM" id="SSF81665">
    <property type="entry name" value="Calcium ATPase, transmembrane domain M"/>
    <property type="match status" value="1"/>
</dbReference>
<dbReference type="AlphaFoldDB" id="A0A4Z2GGV4"/>
<feature type="domain" description="P-type ATPase C-terminal" evidence="5">
    <location>
        <begin position="12"/>
        <end position="54"/>
    </location>
</feature>
<keyword evidence="4" id="KW-1133">Transmembrane helix</keyword>
<dbReference type="GO" id="GO:0046872">
    <property type="term" value="F:metal ion binding"/>
    <property type="evidence" value="ECO:0007669"/>
    <property type="project" value="UniProtKB-KW"/>
</dbReference>
<accession>A0A4Z2GGV4</accession>
<evidence type="ECO:0000313" key="7">
    <source>
        <dbReference type="Proteomes" id="UP000314294"/>
    </source>
</evidence>
<keyword evidence="4" id="KW-0812">Transmembrane</keyword>
<feature type="transmembrane region" description="Helical" evidence="4">
    <location>
        <begin position="18"/>
        <end position="44"/>
    </location>
</feature>
<evidence type="ECO:0000256" key="1">
    <source>
        <dbReference type="ARBA" id="ARBA00004141"/>
    </source>
</evidence>
<dbReference type="GO" id="GO:0045332">
    <property type="term" value="P:phospholipid translocation"/>
    <property type="evidence" value="ECO:0007669"/>
    <property type="project" value="TreeGrafter"/>
</dbReference>
<organism evidence="6 7">
    <name type="scientific">Liparis tanakae</name>
    <name type="common">Tanaka's snailfish</name>
    <dbReference type="NCBI Taxonomy" id="230148"/>
    <lineage>
        <taxon>Eukaryota</taxon>
        <taxon>Metazoa</taxon>
        <taxon>Chordata</taxon>
        <taxon>Craniata</taxon>
        <taxon>Vertebrata</taxon>
        <taxon>Euteleostomi</taxon>
        <taxon>Actinopterygii</taxon>
        <taxon>Neopterygii</taxon>
        <taxon>Teleostei</taxon>
        <taxon>Neoteleostei</taxon>
        <taxon>Acanthomorphata</taxon>
        <taxon>Eupercaria</taxon>
        <taxon>Perciformes</taxon>
        <taxon>Cottioidei</taxon>
        <taxon>Cottales</taxon>
        <taxon>Liparidae</taxon>
        <taxon>Liparis</taxon>
    </lineage>
</organism>
<feature type="transmembrane region" description="Helical" evidence="4">
    <location>
        <begin position="130"/>
        <end position="155"/>
    </location>
</feature>
<name>A0A4Z2GGV4_9TELE</name>
<keyword evidence="7" id="KW-1185">Reference proteome</keyword>
<dbReference type="InterPro" id="IPR023298">
    <property type="entry name" value="ATPase_P-typ_TM_dom_sf"/>
</dbReference>
<comment type="caution">
    <text evidence="6">The sequence shown here is derived from an EMBL/GenBank/DDBJ whole genome shotgun (WGS) entry which is preliminary data.</text>
</comment>
<evidence type="ECO:0000256" key="3">
    <source>
        <dbReference type="ARBA" id="ARBA00022842"/>
    </source>
</evidence>
<dbReference type="PANTHER" id="PTHR24092:SF84">
    <property type="entry name" value="PHOSPHOLIPID-TRANSPORTING ATPASE VD"/>
    <property type="match status" value="1"/>
</dbReference>
<reference evidence="6 7" key="1">
    <citation type="submission" date="2019-03" db="EMBL/GenBank/DDBJ databases">
        <title>First draft genome of Liparis tanakae, snailfish: a comprehensive survey of snailfish specific genes.</title>
        <authorList>
            <person name="Kim W."/>
            <person name="Song I."/>
            <person name="Jeong J.-H."/>
            <person name="Kim D."/>
            <person name="Kim S."/>
            <person name="Ryu S."/>
            <person name="Song J.Y."/>
            <person name="Lee S.K."/>
        </authorList>
    </citation>
    <scope>NUCLEOTIDE SEQUENCE [LARGE SCALE GENOMIC DNA]</scope>
    <source>
        <tissue evidence="6">Muscle</tissue>
    </source>
</reference>
<keyword evidence="2" id="KW-0479">Metal-binding</keyword>
<dbReference type="OrthoDB" id="8740244at2759"/>
<dbReference type="GO" id="GO:0140326">
    <property type="term" value="F:ATPase-coupled intramembrane lipid transporter activity"/>
    <property type="evidence" value="ECO:0007669"/>
    <property type="project" value="TreeGrafter"/>
</dbReference>
<feature type="transmembrane region" description="Helical" evidence="4">
    <location>
        <begin position="175"/>
        <end position="194"/>
    </location>
</feature>
<feature type="transmembrane region" description="Helical" evidence="4">
    <location>
        <begin position="56"/>
        <end position="80"/>
    </location>
</feature>
<protein>
    <submittedName>
        <fullName evidence="6">Putative phospholipid-transporting ATPase VD</fullName>
    </submittedName>
</protein>
<keyword evidence="3" id="KW-0460">Magnesium</keyword>
<dbReference type="Proteomes" id="UP000314294">
    <property type="component" value="Unassembled WGS sequence"/>
</dbReference>
<dbReference type="InterPro" id="IPR032630">
    <property type="entry name" value="P_typ_ATPase_c"/>
</dbReference>
<dbReference type="EMBL" id="SRLO01000546">
    <property type="protein sequence ID" value="TNN52461.1"/>
    <property type="molecule type" value="Genomic_DNA"/>
</dbReference>
<sequence length="255" mass="28753">MYIDCAWGRLTMYVNLLFWYQFFCGFSGSVMTNAWVLILFNLIFTSIPPLVYGVSAPYMFWITVLDAFYQSLVCFFVPYFALAGSGVGELSFGSPINTSALLIILLHQVIESHTLVRHTRTRQSEWFSTWIHVLVLVLSGGSYVGFVLLFSLFCVTCSPPTSPVGVETLEMSQPLFYIVCALTTVTALLPRLLFRALYHTLRPSAVLKSAGMDQVDSEEYCRKMQRWNLNQSRDKRRPLCGHNPGLEPNTAAVVS</sequence>
<gene>
    <name evidence="6" type="primary">Atp10d</name>
    <name evidence="6" type="ORF">EYF80_037320</name>
</gene>
<evidence type="ECO:0000259" key="5">
    <source>
        <dbReference type="Pfam" id="PF16212"/>
    </source>
</evidence>
<evidence type="ECO:0000313" key="6">
    <source>
        <dbReference type="EMBL" id="TNN52461.1"/>
    </source>
</evidence>
<feature type="domain" description="P-type ATPase C-terminal" evidence="5">
    <location>
        <begin position="58"/>
        <end position="204"/>
    </location>
</feature>
<keyword evidence="4" id="KW-0472">Membrane</keyword>
<evidence type="ECO:0000256" key="2">
    <source>
        <dbReference type="ARBA" id="ARBA00022723"/>
    </source>
</evidence>
<dbReference type="GO" id="GO:0005886">
    <property type="term" value="C:plasma membrane"/>
    <property type="evidence" value="ECO:0007669"/>
    <property type="project" value="TreeGrafter"/>
</dbReference>
<feature type="transmembrane region" description="Helical" evidence="4">
    <location>
        <begin position="92"/>
        <end position="110"/>
    </location>
</feature>
<proteinExistence type="predicted"/>
<evidence type="ECO:0000256" key="4">
    <source>
        <dbReference type="SAM" id="Phobius"/>
    </source>
</evidence>
<dbReference type="Pfam" id="PF16212">
    <property type="entry name" value="PhoLip_ATPase_C"/>
    <property type="match status" value="2"/>
</dbReference>
<comment type="subcellular location">
    <subcellularLocation>
        <location evidence="1">Membrane</location>
        <topology evidence="1">Multi-pass membrane protein</topology>
    </subcellularLocation>
</comment>